<dbReference type="EMBL" id="JAATLJ010000003">
    <property type="protein sequence ID" value="NIZ41418.1"/>
    <property type="molecule type" value="Genomic_DNA"/>
</dbReference>
<evidence type="ECO:0000313" key="2">
    <source>
        <dbReference type="Proteomes" id="UP000711995"/>
    </source>
</evidence>
<reference evidence="1 2" key="1">
    <citation type="submission" date="2020-03" db="EMBL/GenBank/DDBJ databases">
        <title>Spirochaetal bacteria isolated from arthropods constitute a novel genus Entomospira genus novum within the order Spirochaetales.</title>
        <authorList>
            <person name="Grana-Miraglia L."/>
            <person name="Sikutova S."/>
            <person name="Fingerle V."/>
            <person name="Sing A."/>
            <person name="Castillo-Ramirez S."/>
            <person name="Margos G."/>
            <person name="Rudolf I."/>
        </authorList>
    </citation>
    <scope>NUCLEOTIDE SEQUENCE [LARGE SCALE GENOMIC DNA]</scope>
    <source>
        <strain evidence="1 2">BR193</strain>
    </source>
</reference>
<protein>
    <submittedName>
        <fullName evidence="1">Uncharacterized protein</fullName>
    </submittedName>
</protein>
<comment type="caution">
    <text evidence="1">The sequence shown here is derived from an EMBL/GenBank/DDBJ whole genome shotgun (WGS) entry which is preliminary data.</text>
</comment>
<dbReference type="RefSeq" id="WP_167701040.1">
    <property type="nucleotide sequence ID" value="NZ_CP118176.1"/>
</dbReference>
<gene>
    <name evidence="1" type="ORF">HCT14_07850</name>
</gene>
<evidence type="ECO:0000313" key="1">
    <source>
        <dbReference type="EMBL" id="NIZ41418.1"/>
    </source>
</evidence>
<dbReference type="AlphaFoldDB" id="A0A968GA54"/>
<accession>A0A968GA54</accession>
<dbReference type="Proteomes" id="UP000711995">
    <property type="component" value="Unassembled WGS sequence"/>
</dbReference>
<sequence length="428" mass="50221">MHHDVVQFILASLACRSHNSQSYQWLTPILIDDLIAINLDQEPIIPKPAINSAPTLHRDLQADGVFSEEMWLLQMIQFVSPTPQSVQRTFQRYCLENGAQALQWWHRILWHSGSLPAEIRHQRSYARWHREQAWVDVIAYVPTKNHRVIQAIYGNYDGYDDPLTVQSLQDRIILLPLFEHQALLQAQALPAIYQHMTMTLQSHGFHRTMHFDHFAHMLTMSDLFPHHYIGFAPSLFASQIQSYWLGGARFAIQEASARRILTSWYAATEVAIYRVQWPITTLRLRSQDADALAMMATRMSSYWRSFGRHRDPQGSMYTVLSLVYQDQGDWVIDLLLWHDEQASPLRAWQQLQSGEYETFQRDYFDFYALLGTIFFPVDGDAMHLSSRDTETMTRQFYQHLEPLALIPDERSWYQWECYLCKKFSTASW</sequence>
<name>A0A968GA54_9SPIO</name>
<keyword evidence="2" id="KW-1185">Reference proteome</keyword>
<organism evidence="1 2">
    <name type="scientific">Entomospira entomophila</name>
    <dbReference type="NCBI Taxonomy" id="2719988"/>
    <lineage>
        <taxon>Bacteria</taxon>
        <taxon>Pseudomonadati</taxon>
        <taxon>Spirochaetota</taxon>
        <taxon>Spirochaetia</taxon>
        <taxon>Spirochaetales</taxon>
        <taxon>Spirochaetaceae</taxon>
        <taxon>Entomospira</taxon>
    </lineage>
</organism>
<proteinExistence type="predicted"/>